<comment type="caution">
    <text evidence="2">The sequence shown here is derived from an EMBL/GenBank/DDBJ whole genome shotgun (WGS) entry which is preliminary data.</text>
</comment>
<feature type="compositionally biased region" description="Polar residues" evidence="1">
    <location>
        <begin position="183"/>
        <end position="194"/>
    </location>
</feature>
<feature type="compositionally biased region" description="Low complexity" evidence="1">
    <location>
        <begin position="144"/>
        <end position="158"/>
    </location>
</feature>
<dbReference type="EMBL" id="JASSZA010000004">
    <property type="protein sequence ID" value="KAK2113606.1"/>
    <property type="molecule type" value="Genomic_DNA"/>
</dbReference>
<dbReference type="Proteomes" id="UP001266305">
    <property type="component" value="Unassembled WGS sequence"/>
</dbReference>
<feature type="region of interest" description="Disordered" evidence="1">
    <location>
        <begin position="44"/>
        <end position="231"/>
    </location>
</feature>
<name>A0ABQ9VW31_SAGOE</name>
<keyword evidence="3" id="KW-1185">Reference proteome</keyword>
<organism evidence="2 3">
    <name type="scientific">Saguinus oedipus</name>
    <name type="common">Cotton-top tamarin</name>
    <name type="synonym">Oedipomidas oedipus</name>
    <dbReference type="NCBI Taxonomy" id="9490"/>
    <lineage>
        <taxon>Eukaryota</taxon>
        <taxon>Metazoa</taxon>
        <taxon>Chordata</taxon>
        <taxon>Craniata</taxon>
        <taxon>Vertebrata</taxon>
        <taxon>Euteleostomi</taxon>
        <taxon>Mammalia</taxon>
        <taxon>Eutheria</taxon>
        <taxon>Euarchontoglires</taxon>
        <taxon>Primates</taxon>
        <taxon>Haplorrhini</taxon>
        <taxon>Platyrrhini</taxon>
        <taxon>Cebidae</taxon>
        <taxon>Callitrichinae</taxon>
        <taxon>Saguinus</taxon>
    </lineage>
</organism>
<protein>
    <submittedName>
        <fullName evidence="2">Uncharacterized protein</fullName>
    </submittedName>
</protein>
<evidence type="ECO:0000313" key="2">
    <source>
        <dbReference type="EMBL" id="KAK2113606.1"/>
    </source>
</evidence>
<feature type="region of interest" description="Disordered" evidence="1">
    <location>
        <begin position="297"/>
        <end position="325"/>
    </location>
</feature>
<gene>
    <name evidence="2" type="ORF">P7K49_007872</name>
</gene>
<feature type="compositionally biased region" description="Polar residues" evidence="1">
    <location>
        <begin position="163"/>
        <end position="176"/>
    </location>
</feature>
<sequence length="325" mass="34800">MSKIFIRHPDAVYLNSPSKRVIFPRVEVYCQIELALGNERLEHSQPSLQARRASLEGATQPHTEWAPKGEGRGSHGPPMSSPVQTPESTCEPPVSPPVSPLEQPPAQPLASSMPLSPTVSFPAVHKPPSSTSSSSLPTTPPGQSPASPQQQVQQSGSPPRSPHSQASTSPRPSLGTSAVGAPQTPSQVSLSVSPAQPPVEELGPGKPQGMDSSGFLQLSHAWSPSTNEQDTRADNCCFRGAWVKFVVSFSVSAHSVAPLDSSNPKSTMPLVHMKETISKPYVMESPDEDLNWVNKVFKKNKQKTSGTRKGFPRHPQSKTPNGKVQ</sequence>
<feature type="compositionally biased region" description="Low complexity" evidence="1">
    <location>
        <begin position="127"/>
        <end position="137"/>
    </location>
</feature>
<feature type="compositionally biased region" description="Pro residues" evidence="1">
    <location>
        <begin position="93"/>
        <end position="107"/>
    </location>
</feature>
<accession>A0ABQ9VW31</accession>
<reference evidence="2 3" key="1">
    <citation type="submission" date="2023-05" db="EMBL/GenBank/DDBJ databases">
        <title>B98-5 Cell Line De Novo Hybrid Assembly: An Optical Mapping Approach.</title>
        <authorList>
            <person name="Kananen K."/>
            <person name="Auerbach J.A."/>
            <person name="Kautto E."/>
            <person name="Blachly J.S."/>
        </authorList>
    </citation>
    <scope>NUCLEOTIDE SEQUENCE [LARGE SCALE GENOMIC DNA]</scope>
    <source>
        <strain evidence="2">B95-8</strain>
        <tissue evidence="2">Cell line</tissue>
    </source>
</reference>
<feature type="compositionally biased region" description="Polar residues" evidence="1">
    <location>
        <begin position="109"/>
        <end position="119"/>
    </location>
</feature>
<evidence type="ECO:0000313" key="3">
    <source>
        <dbReference type="Proteomes" id="UP001266305"/>
    </source>
</evidence>
<proteinExistence type="predicted"/>
<evidence type="ECO:0000256" key="1">
    <source>
        <dbReference type="SAM" id="MobiDB-lite"/>
    </source>
</evidence>
<feature type="compositionally biased region" description="Polar residues" evidence="1">
    <location>
        <begin position="210"/>
        <end position="228"/>
    </location>
</feature>